<evidence type="ECO:0000313" key="2">
    <source>
        <dbReference type="EMBL" id="KAL0068917.1"/>
    </source>
</evidence>
<reference evidence="2 3" key="1">
    <citation type="submission" date="2024-05" db="EMBL/GenBank/DDBJ databases">
        <title>A draft genome resource for the thread blight pathogen Marasmius tenuissimus strain MS-2.</title>
        <authorList>
            <person name="Yulfo-Soto G.E."/>
            <person name="Baruah I.K."/>
            <person name="Amoako-Attah I."/>
            <person name="Bukari Y."/>
            <person name="Meinhardt L.W."/>
            <person name="Bailey B.A."/>
            <person name="Cohen S.P."/>
        </authorList>
    </citation>
    <scope>NUCLEOTIDE SEQUENCE [LARGE SCALE GENOMIC DNA]</scope>
    <source>
        <strain evidence="2 3">MS-2</strain>
    </source>
</reference>
<feature type="compositionally biased region" description="Basic and acidic residues" evidence="1">
    <location>
        <begin position="133"/>
        <end position="146"/>
    </location>
</feature>
<feature type="compositionally biased region" description="Low complexity" evidence="1">
    <location>
        <begin position="33"/>
        <end position="43"/>
    </location>
</feature>
<organism evidence="2 3">
    <name type="scientific">Marasmius tenuissimus</name>
    <dbReference type="NCBI Taxonomy" id="585030"/>
    <lineage>
        <taxon>Eukaryota</taxon>
        <taxon>Fungi</taxon>
        <taxon>Dikarya</taxon>
        <taxon>Basidiomycota</taxon>
        <taxon>Agaricomycotina</taxon>
        <taxon>Agaricomycetes</taxon>
        <taxon>Agaricomycetidae</taxon>
        <taxon>Agaricales</taxon>
        <taxon>Marasmiineae</taxon>
        <taxon>Marasmiaceae</taxon>
        <taxon>Marasmius</taxon>
    </lineage>
</organism>
<dbReference type="EMBL" id="JBBXMP010000015">
    <property type="protein sequence ID" value="KAL0068917.1"/>
    <property type="molecule type" value="Genomic_DNA"/>
</dbReference>
<dbReference type="Proteomes" id="UP001437256">
    <property type="component" value="Unassembled WGS sequence"/>
</dbReference>
<feature type="compositionally biased region" description="Basic and acidic residues" evidence="1">
    <location>
        <begin position="53"/>
        <end position="65"/>
    </location>
</feature>
<feature type="region of interest" description="Disordered" evidence="1">
    <location>
        <begin position="1"/>
        <end position="66"/>
    </location>
</feature>
<proteinExistence type="predicted"/>
<feature type="compositionally biased region" description="Polar residues" evidence="1">
    <location>
        <begin position="88"/>
        <end position="107"/>
    </location>
</feature>
<comment type="caution">
    <text evidence="2">The sequence shown here is derived from an EMBL/GenBank/DDBJ whole genome shotgun (WGS) entry which is preliminary data.</text>
</comment>
<evidence type="ECO:0000256" key="1">
    <source>
        <dbReference type="SAM" id="MobiDB-lite"/>
    </source>
</evidence>
<accession>A0ABR3A6A7</accession>
<feature type="region of interest" description="Disordered" evidence="1">
    <location>
        <begin position="81"/>
        <end position="146"/>
    </location>
</feature>
<protein>
    <submittedName>
        <fullName evidence="2">Uncharacterized protein</fullName>
    </submittedName>
</protein>
<keyword evidence="3" id="KW-1185">Reference proteome</keyword>
<name>A0ABR3A6A7_9AGAR</name>
<gene>
    <name evidence="2" type="ORF">AAF712_003910</name>
</gene>
<evidence type="ECO:0000313" key="3">
    <source>
        <dbReference type="Proteomes" id="UP001437256"/>
    </source>
</evidence>
<sequence length="146" mass="15326">MRSDATYPSRSVMGSAFCPSDPASRPGPTETKAAQAAPQPVAPSHQIPFIPPSDRRLIDPTKNDVTRYSYKGGQTAVMTGGVMLGLGQPNSKNTATPSTPGRRTQNEGGARTALSRGKGSYNAGGVGRKSGHKRSDSADWRKPATE</sequence>